<dbReference type="Proteomes" id="UP000451354">
    <property type="component" value="Chromosome"/>
</dbReference>
<dbReference type="Gene3D" id="3.30.379.10">
    <property type="entry name" value="Chitobiase/beta-hexosaminidase domain 2-like"/>
    <property type="match status" value="1"/>
</dbReference>
<evidence type="ECO:0000256" key="6">
    <source>
        <dbReference type="PIRSR" id="PIRSR625705-1"/>
    </source>
</evidence>
<dbReference type="RefSeq" id="WP_168731988.1">
    <property type="nucleotide sequence ID" value="NZ_CP052757.1"/>
</dbReference>
<dbReference type="Gene3D" id="3.20.20.80">
    <property type="entry name" value="Glycosidases"/>
    <property type="match status" value="1"/>
</dbReference>
<dbReference type="InterPro" id="IPR017853">
    <property type="entry name" value="GH"/>
</dbReference>
<keyword evidence="10" id="KW-1185">Reference proteome</keyword>
<feature type="domain" description="Glycoside hydrolase family 20 catalytic" evidence="7">
    <location>
        <begin position="195"/>
        <end position="555"/>
    </location>
</feature>
<comment type="similarity">
    <text evidence="2">Belongs to the glycosyl hydrolase 20 family.</text>
</comment>
<reference evidence="9 10" key="1">
    <citation type="journal article" date="2022" name="Int. J. Syst. Evol. Microbiol.">
        <title>Cellulosimicrobium protaetiae sp. nov., isolated from the gut of the larva of Protaetia brevitarsis seulensis.</title>
        <authorList>
            <person name="Le Han H."/>
            <person name="Nguyen T.T.H."/>
            <person name="Li Z."/>
            <person name="Shin N.R."/>
            <person name="Kim S.G."/>
        </authorList>
    </citation>
    <scope>NUCLEOTIDE SEQUENCE [LARGE SCALE GENOMIC DNA]</scope>
    <source>
        <strain evidence="9 10">BI34</strain>
    </source>
</reference>
<proteinExistence type="inferred from homology"/>
<evidence type="ECO:0000256" key="4">
    <source>
        <dbReference type="ARBA" id="ARBA00022801"/>
    </source>
</evidence>
<dbReference type="Pfam" id="PF00728">
    <property type="entry name" value="Glyco_hydro_20"/>
    <property type="match status" value="1"/>
</dbReference>
<evidence type="ECO:0000313" key="9">
    <source>
        <dbReference type="EMBL" id="QJW37442.1"/>
    </source>
</evidence>
<dbReference type="Pfam" id="PF13385">
    <property type="entry name" value="Laminin_G_3"/>
    <property type="match status" value="1"/>
</dbReference>
<accession>A0A6M5UIR8</accession>
<feature type="active site" description="Proton donor" evidence="6">
    <location>
        <position position="367"/>
    </location>
</feature>
<dbReference type="PANTHER" id="PTHR22600:SF57">
    <property type="entry name" value="BETA-N-ACETYLHEXOSAMINIDASE"/>
    <property type="match status" value="1"/>
</dbReference>
<protein>
    <recommendedName>
        <fullName evidence="3">beta-N-acetylhexosaminidase</fullName>
        <ecNumber evidence="3">3.2.1.52</ecNumber>
    </recommendedName>
</protein>
<dbReference type="EC" id="3.2.1.52" evidence="3"/>
<keyword evidence="4" id="KW-0378">Hydrolase</keyword>
<evidence type="ECO:0000259" key="7">
    <source>
        <dbReference type="Pfam" id="PF00728"/>
    </source>
</evidence>
<dbReference type="InterPro" id="IPR029018">
    <property type="entry name" value="Hex-like_dom2"/>
</dbReference>
<comment type="catalytic activity">
    <reaction evidence="1">
        <text>Hydrolysis of terminal non-reducing N-acetyl-D-hexosamine residues in N-acetyl-beta-D-hexosaminides.</text>
        <dbReference type="EC" id="3.2.1.52"/>
    </reaction>
</comment>
<dbReference type="Pfam" id="PF02838">
    <property type="entry name" value="Glyco_hydro_20b"/>
    <property type="match status" value="1"/>
</dbReference>
<name>A0A6M5UIR8_9MICO</name>
<dbReference type="PANTHER" id="PTHR22600">
    <property type="entry name" value="BETA-HEXOSAMINIDASE"/>
    <property type="match status" value="1"/>
</dbReference>
<evidence type="ECO:0000256" key="2">
    <source>
        <dbReference type="ARBA" id="ARBA00006285"/>
    </source>
</evidence>
<sequence length="896" mass="95016">MTPSSTPRHLHRAHPPRAARTRRLGAGLAVLLALGTLPALAPASGAEPGPPPADATDLALVPRPAEVALQEGPGFVVAPTTRVVAAGDAAPVGEYLADLLRPSTGFEVPVDGAGSGDGAVELVVTPEPGLDETESERYALAVTDDGVRLESPTAAGLFRGVQTLRQLLPAQIEAGTVQAETWSLPAVEIADEPRFAYRSSMLDTARRFYPVEDVKRYIDQMALYKLNTLHLHLTDDQGWRIVVDDLPALTEIGGQTQSGWAPGTNTGDPWFYSKADYAEIVDYAASRYIEVVPEIDGPGHTLAAQAAIGSLNCDGQPKAPYYGFDVGNPMVCATPENAANVRVYLEKVIASVAAQNPGRYLHLGGDEVPDPPAGWYEAYTATANEIATAHGKTIVGWHQWAQGSTLPAGSLMQYWGVASRNRPTIGTANESVDVREVRTALAAGARLVVSPADRAYTDMKYDASTPYGLQWAAIVNLRRAYDWDPLTELSSTDGSVHLATEEQVAGVEASLWADRAYRGSSSLPTSHDQFIPPAVYTDHMTFPRMPAIAEVAWSPAGRDYDEFVQRLVPHGERWTELGYGWYRAPDVAWEPVEPVEPELVHHWAFDEGTGTGARDAVTGDEAAVDGARWVPAPQGGGLALDGVDDGVRLDADPVEGSWTLAVWVKRTDPRRSSVLVSDATAGVRTAVKLEQYRDTGRVGLTRLGVADDVSGYATPLDEWVHLALTADGATTRVYADGVEVGQVPATATLGIDQLGRLWDAPGWPGATDAAAMEVDDLRVYTGALDAQAVADLYSEVSPEEGPHVEVEAQVRCLAGRAAVAVRALNTDDTTLDVVLATPWGTRTVAAVAPGASAYQTFSTRSVSVPASTATVTARVAGALDGPPTVVDVDLAATACG</sequence>
<dbReference type="InterPro" id="IPR015883">
    <property type="entry name" value="Glyco_hydro_20_cat"/>
</dbReference>
<gene>
    <name evidence="9" type="ORF">FIC82_015910</name>
</gene>
<evidence type="ECO:0000256" key="3">
    <source>
        <dbReference type="ARBA" id="ARBA00012663"/>
    </source>
</evidence>
<dbReference type="GO" id="GO:0030203">
    <property type="term" value="P:glycosaminoglycan metabolic process"/>
    <property type="evidence" value="ECO:0007669"/>
    <property type="project" value="TreeGrafter"/>
</dbReference>
<dbReference type="SUPFAM" id="SSF55545">
    <property type="entry name" value="beta-N-acetylhexosaminidase-like domain"/>
    <property type="match status" value="1"/>
</dbReference>
<dbReference type="InterPro" id="IPR025705">
    <property type="entry name" value="Beta_hexosaminidase_sua/sub"/>
</dbReference>
<dbReference type="KEGG" id="cprt:FIC82_015910"/>
<dbReference type="Gene3D" id="2.60.120.200">
    <property type="match status" value="1"/>
</dbReference>
<dbReference type="GO" id="GO:0016020">
    <property type="term" value="C:membrane"/>
    <property type="evidence" value="ECO:0007669"/>
    <property type="project" value="TreeGrafter"/>
</dbReference>
<dbReference type="GO" id="GO:0005975">
    <property type="term" value="P:carbohydrate metabolic process"/>
    <property type="evidence" value="ECO:0007669"/>
    <property type="project" value="InterPro"/>
</dbReference>
<evidence type="ECO:0000256" key="5">
    <source>
        <dbReference type="ARBA" id="ARBA00023295"/>
    </source>
</evidence>
<evidence type="ECO:0000313" key="10">
    <source>
        <dbReference type="Proteomes" id="UP000451354"/>
    </source>
</evidence>
<dbReference type="EMBL" id="CP052757">
    <property type="protein sequence ID" value="QJW37442.1"/>
    <property type="molecule type" value="Genomic_DNA"/>
</dbReference>
<dbReference type="GO" id="GO:0004563">
    <property type="term" value="F:beta-N-acetylhexosaminidase activity"/>
    <property type="evidence" value="ECO:0007669"/>
    <property type="project" value="UniProtKB-EC"/>
</dbReference>
<dbReference type="InterPro" id="IPR015882">
    <property type="entry name" value="HEX_bac_N"/>
</dbReference>
<dbReference type="InterPro" id="IPR013320">
    <property type="entry name" value="ConA-like_dom_sf"/>
</dbReference>
<organism evidence="9 10">
    <name type="scientific">Cellulosimicrobium protaetiae</name>
    <dbReference type="NCBI Taxonomy" id="2587808"/>
    <lineage>
        <taxon>Bacteria</taxon>
        <taxon>Bacillati</taxon>
        <taxon>Actinomycetota</taxon>
        <taxon>Actinomycetes</taxon>
        <taxon>Micrococcales</taxon>
        <taxon>Promicromonosporaceae</taxon>
        <taxon>Cellulosimicrobium</taxon>
    </lineage>
</organism>
<dbReference type="PRINTS" id="PR00738">
    <property type="entry name" value="GLHYDRLASE20"/>
</dbReference>
<dbReference type="AlphaFoldDB" id="A0A6M5UIR8"/>
<keyword evidence="5" id="KW-0326">Glycosidase</keyword>
<dbReference type="SUPFAM" id="SSF51445">
    <property type="entry name" value="(Trans)glycosidases"/>
    <property type="match status" value="1"/>
</dbReference>
<evidence type="ECO:0000256" key="1">
    <source>
        <dbReference type="ARBA" id="ARBA00001231"/>
    </source>
</evidence>
<evidence type="ECO:0000259" key="8">
    <source>
        <dbReference type="Pfam" id="PF02838"/>
    </source>
</evidence>
<feature type="domain" description="Beta-hexosaminidase bacterial type N-terminal" evidence="8">
    <location>
        <begin position="59"/>
        <end position="191"/>
    </location>
</feature>
<dbReference type="SUPFAM" id="SSF49899">
    <property type="entry name" value="Concanavalin A-like lectins/glucanases"/>
    <property type="match status" value="1"/>
</dbReference>